<keyword evidence="8" id="KW-1185">Reference proteome</keyword>
<evidence type="ECO:0000259" key="6">
    <source>
        <dbReference type="Pfam" id="PF13192"/>
    </source>
</evidence>
<dbReference type="Pfam" id="PF13192">
    <property type="entry name" value="Thioredoxin_3"/>
    <property type="match status" value="1"/>
</dbReference>
<feature type="domain" description="FAD/NAD(P)-binding" evidence="5">
    <location>
        <begin position="21"/>
        <end position="312"/>
    </location>
</feature>
<keyword evidence="1" id="KW-0285">Flavoprotein</keyword>
<keyword evidence="2" id="KW-0560">Oxidoreductase</keyword>
<organism evidence="7 8">
    <name type="scientific">Collinsella ureilytica</name>
    <dbReference type="NCBI Taxonomy" id="2869515"/>
    <lineage>
        <taxon>Bacteria</taxon>
        <taxon>Bacillati</taxon>
        <taxon>Actinomycetota</taxon>
        <taxon>Coriobacteriia</taxon>
        <taxon>Coriobacteriales</taxon>
        <taxon>Coriobacteriaceae</taxon>
        <taxon>Collinsella</taxon>
    </lineage>
</organism>
<dbReference type="Proteomes" id="UP000700908">
    <property type="component" value="Unassembled WGS sequence"/>
</dbReference>
<proteinExistence type="predicted"/>
<dbReference type="RefSeq" id="WP_222198570.1">
    <property type="nucleotide sequence ID" value="NZ_JAIMFO010000004.1"/>
</dbReference>
<dbReference type="InterPro" id="IPR044142">
    <property type="entry name" value="AhpF_NTD_N"/>
</dbReference>
<dbReference type="Gene3D" id="3.50.50.60">
    <property type="entry name" value="FAD/NAD(P)-binding domain"/>
    <property type="match status" value="2"/>
</dbReference>
<evidence type="ECO:0000256" key="3">
    <source>
        <dbReference type="ARBA" id="ARBA00048132"/>
    </source>
</evidence>
<dbReference type="Pfam" id="PF07992">
    <property type="entry name" value="Pyr_redox_2"/>
    <property type="match status" value="1"/>
</dbReference>
<evidence type="ECO:0000313" key="8">
    <source>
        <dbReference type="Proteomes" id="UP000700908"/>
    </source>
</evidence>
<evidence type="ECO:0000313" key="7">
    <source>
        <dbReference type="EMBL" id="MBY4796842.1"/>
    </source>
</evidence>
<dbReference type="InterPro" id="IPR036249">
    <property type="entry name" value="Thioredoxin-like_sf"/>
</dbReference>
<comment type="caution">
    <text evidence="7">The sequence shown here is derived from an EMBL/GenBank/DDBJ whole genome shotgun (WGS) entry which is preliminary data.</text>
</comment>
<evidence type="ECO:0000256" key="2">
    <source>
        <dbReference type="ARBA" id="ARBA00023002"/>
    </source>
</evidence>
<dbReference type="PANTHER" id="PTHR48105">
    <property type="entry name" value="THIOREDOXIN REDUCTASE 1-RELATED-RELATED"/>
    <property type="match status" value="1"/>
</dbReference>
<evidence type="ECO:0000259" key="5">
    <source>
        <dbReference type="Pfam" id="PF07992"/>
    </source>
</evidence>
<dbReference type="InterPro" id="IPR012336">
    <property type="entry name" value="Thioredoxin-like_fold"/>
</dbReference>
<feature type="region of interest" description="Disordered" evidence="4">
    <location>
        <begin position="330"/>
        <end position="357"/>
    </location>
</feature>
<evidence type="ECO:0000256" key="4">
    <source>
        <dbReference type="SAM" id="MobiDB-lite"/>
    </source>
</evidence>
<name>A0ABS7MHK3_9ACTN</name>
<dbReference type="InterPro" id="IPR036188">
    <property type="entry name" value="FAD/NAD-bd_sf"/>
</dbReference>
<dbReference type="PRINTS" id="PR00469">
    <property type="entry name" value="PNDRDTASEII"/>
</dbReference>
<dbReference type="Gene3D" id="3.40.30.80">
    <property type="match status" value="1"/>
</dbReference>
<comment type="catalytic activity">
    <reaction evidence="3">
        <text>[thioredoxin]-dithiol + NADP(+) = [thioredoxin]-disulfide + NADPH + H(+)</text>
        <dbReference type="Rhea" id="RHEA:20345"/>
        <dbReference type="Rhea" id="RHEA-COMP:10698"/>
        <dbReference type="Rhea" id="RHEA-COMP:10700"/>
        <dbReference type="ChEBI" id="CHEBI:15378"/>
        <dbReference type="ChEBI" id="CHEBI:29950"/>
        <dbReference type="ChEBI" id="CHEBI:50058"/>
        <dbReference type="ChEBI" id="CHEBI:57783"/>
        <dbReference type="ChEBI" id="CHEBI:58349"/>
        <dbReference type="EC" id="1.8.1.9"/>
    </reaction>
</comment>
<accession>A0ABS7MHK3</accession>
<dbReference type="SUPFAM" id="SSF51905">
    <property type="entry name" value="FAD/NAD(P)-binding domain"/>
    <property type="match status" value="1"/>
</dbReference>
<dbReference type="InterPro" id="IPR023753">
    <property type="entry name" value="FAD/NAD-binding_dom"/>
</dbReference>
<sequence>MAHAQESSVSTADNFDPSTLYDAVIIGGGPAGLTAAIYLARARYRVLVVEKERFGGQITITDEVVNYPGVLSASGTELTETMRKQAEAFGAEFLLAEVSALQMEDPIKRVQTSRKELHCFAVLLATGASPRSAGFIGEEEYRGRGVAYCATCDGEFFSGKDVIVVGGGFAAAEEAVFLTRYARRVRILVREPDFTCAPAVAEEAKRHEKIDVYLNTEVCEVGGDGSKLSFVRYRNTQTDKEETFRSEDGSHIGVFVFAGYAPATDLVRDLATLDEHGYVLADAERMSGCDGLFAAGDVCAKRLRQVATAVGDAAETATVMERFLQEAQEKTGLHPTPPVSRPTHKPASAVSHTEGTDGGFIDEAMRAQLAPVFERMAAPVILRLHLDSSSAAAELGAFMDELAAETEKLSVERVSEGDQEYTPFVELIREDGTSSGLAFHGVPGGHEFTSFILGIYNVAGPGQQIDDAARTAIASIAEPITLKILVSLSCTMCPETVLSAQRIAAEHPLVSAEVFDVARFPELRERFGAMSVPCVVIEQGGSERTIFGRKDLPTLLAELV</sequence>
<reference evidence="7 8" key="1">
    <citation type="submission" date="2021-08" db="EMBL/GenBank/DDBJ databases">
        <title>Collinsella faecalis sp. nov. isolated from swine faeces.</title>
        <authorList>
            <person name="Oh B.S."/>
            <person name="Lee J.H."/>
        </authorList>
    </citation>
    <scope>NUCLEOTIDE SEQUENCE [LARGE SCALE GENOMIC DNA]</scope>
    <source>
        <strain evidence="7 8">AGMB00827</strain>
    </source>
</reference>
<dbReference type="InterPro" id="IPR050097">
    <property type="entry name" value="Ferredoxin-NADP_redctase_2"/>
</dbReference>
<dbReference type="PRINTS" id="PR00368">
    <property type="entry name" value="FADPNR"/>
</dbReference>
<dbReference type="EMBL" id="JAIMFO010000004">
    <property type="protein sequence ID" value="MBY4796842.1"/>
    <property type="molecule type" value="Genomic_DNA"/>
</dbReference>
<dbReference type="CDD" id="cd02974">
    <property type="entry name" value="AhpF_NTD_N"/>
    <property type="match status" value="1"/>
</dbReference>
<dbReference type="SUPFAM" id="SSF52833">
    <property type="entry name" value="Thioredoxin-like"/>
    <property type="match status" value="2"/>
</dbReference>
<gene>
    <name evidence="7" type="ORF">K6V98_00455</name>
</gene>
<evidence type="ECO:0000256" key="1">
    <source>
        <dbReference type="ARBA" id="ARBA00022630"/>
    </source>
</evidence>
<protein>
    <submittedName>
        <fullName evidence="7">FAD-dependent oxidoreductase</fullName>
    </submittedName>
</protein>
<feature type="domain" description="Thioredoxin-like fold" evidence="6">
    <location>
        <begin position="482"/>
        <end position="538"/>
    </location>
</feature>